<dbReference type="Proteomes" id="UP001185927">
    <property type="component" value="Unassembled WGS sequence"/>
</dbReference>
<evidence type="ECO:0000313" key="2">
    <source>
        <dbReference type="EMBL" id="MDV6268970.1"/>
    </source>
</evidence>
<reference evidence="2 3" key="1">
    <citation type="submission" date="2023-10" db="EMBL/GenBank/DDBJ databases">
        <title>Development of a sustainable strategy for remediation of hydrocarbon-contaminated territories based on the waste exchange concept.</title>
        <authorList>
            <person name="Krivoruchko A."/>
        </authorList>
    </citation>
    <scope>NUCLEOTIDE SEQUENCE [LARGE SCALE GENOMIC DNA]</scope>
    <source>
        <strain evidence="2 3">IEGM 1203</strain>
    </source>
</reference>
<dbReference type="InterPro" id="IPR029068">
    <property type="entry name" value="Glyas_Bleomycin-R_OHBP_Dase"/>
</dbReference>
<accession>A0ABU4BXK1</accession>
<evidence type="ECO:0000313" key="3">
    <source>
        <dbReference type="Proteomes" id="UP001185927"/>
    </source>
</evidence>
<dbReference type="InterPro" id="IPR025870">
    <property type="entry name" value="Glyoxalase-like_dom"/>
</dbReference>
<dbReference type="Pfam" id="PF13468">
    <property type="entry name" value="Glyoxalase_3"/>
    <property type="match status" value="1"/>
</dbReference>
<evidence type="ECO:0000259" key="1">
    <source>
        <dbReference type="Pfam" id="PF13468"/>
    </source>
</evidence>
<organism evidence="2 3">
    <name type="scientific">Rhodococcus globerulus</name>
    <dbReference type="NCBI Taxonomy" id="33008"/>
    <lineage>
        <taxon>Bacteria</taxon>
        <taxon>Bacillati</taxon>
        <taxon>Actinomycetota</taxon>
        <taxon>Actinomycetes</taxon>
        <taxon>Mycobacteriales</taxon>
        <taxon>Nocardiaceae</taxon>
        <taxon>Rhodococcus</taxon>
    </lineage>
</organism>
<dbReference type="RefSeq" id="WP_317543346.1">
    <property type="nucleotide sequence ID" value="NZ_JAWLKB010000009.1"/>
</dbReference>
<gene>
    <name evidence="2" type="ORF">R3Q16_20345</name>
</gene>
<comment type="caution">
    <text evidence="2">The sequence shown here is derived from an EMBL/GenBank/DDBJ whole genome shotgun (WGS) entry which is preliminary data.</text>
</comment>
<feature type="domain" description="Glyoxalase-like" evidence="1">
    <location>
        <begin position="10"/>
        <end position="175"/>
    </location>
</feature>
<proteinExistence type="predicted"/>
<dbReference type="Gene3D" id="3.10.180.10">
    <property type="entry name" value="2,3-Dihydroxybiphenyl 1,2-Dioxygenase, domain 1"/>
    <property type="match status" value="1"/>
</dbReference>
<dbReference type="SUPFAM" id="SSF54593">
    <property type="entry name" value="Glyoxalase/Bleomycin resistance protein/Dihydroxybiphenyl dioxygenase"/>
    <property type="match status" value="1"/>
</dbReference>
<protein>
    <submittedName>
        <fullName evidence="2">VOC family protein</fullName>
    </submittedName>
</protein>
<dbReference type="EMBL" id="JAWLKB010000009">
    <property type="protein sequence ID" value="MDV6268970.1"/>
    <property type="molecule type" value="Genomic_DNA"/>
</dbReference>
<keyword evidence="3" id="KW-1185">Reference proteome</keyword>
<name>A0ABU4BXK1_RHOGO</name>
<sequence length="238" mass="25666">MPKLPALRQIVLIVPDLGEAVARAREIFGFTSCTRDVEAMEELGFIHEIFSFADTFIEIVAPIDADSPHGQMVARQGAGGYMVDVQVANLDELVDRAGRLDIAPLFVQGFEGHRISQWHPKTLGTLAEFDQVEPHDTWHFAPGIFEASCTDVARDIIGAEISTDDPKVMAQKWSQVVGAPVLGNATVELAKGSITFVPADGRKGLTAVDVIATDPARIGESVILGGVEFRFVAEGENV</sequence>